<keyword evidence="8" id="KW-1185">Reference proteome</keyword>
<name>A0A554A0U9_9BACI</name>
<feature type="transmembrane region" description="Helical" evidence="6">
    <location>
        <begin position="162"/>
        <end position="181"/>
    </location>
</feature>
<dbReference type="InterPro" id="IPR045225">
    <property type="entry name" value="Uracil/uridine/allantoin_perm"/>
</dbReference>
<dbReference type="CDD" id="cd10323">
    <property type="entry name" value="SLC-NCS1sbd"/>
    <property type="match status" value="1"/>
</dbReference>
<feature type="transmembrane region" description="Helical" evidence="6">
    <location>
        <begin position="288"/>
        <end position="309"/>
    </location>
</feature>
<dbReference type="PANTHER" id="PTHR30618">
    <property type="entry name" value="NCS1 FAMILY PURINE/PYRIMIDINE TRANSPORTER"/>
    <property type="match status" value="1"/>
</dbReference>
<sequence length="492" mass="53607">MSKRGYLKSPDLFPVSQQGRKMSTTGFAILWVSMAVVLAAFAIGGDGIQQLPLHLVILATLVGSLGIGICMTLTGDIGIEHGLSFPVYLRAPFGTIGTHIPSIMRGFVASCWFGVNTFFGATGINAILVMVFGVDQWFLCFLIFAALQLFNTAFGIKAVERFANLAAPIIVIISGWMYLALSEQAQIAGRDIWGWVENPVTGTAVVGSFAVIAMATMGFWGTLAADMPSISRFIKAPKYERSWFKRNKGQLIGSLIAMPVVHTFMVIVGAVSYIAVSISNPVDALLETTSNVLILGVLMLMIALAQWSTNTSANLIPAATIFSNVGGPRVPHWIGVLIAGVIGVLVQPWNLFAIIVPALLVVGGILAAIVGILVSDYYFIRKRRVNVTELYEEKGQYHYWNGLNLAGLLSWIIGGSVSLFVPSYSYLVGFVTGGLLYYVSAKYWWFQIYKQAELENPKDELFLGLSVGRDWTIDETDEANELLVEEIKHQSL</sequence>
<evidence type="ECO:0000256" key="2">
    <source>
        <dbReference type="ARBA" id="ARBA00008974"/>
    </source>
</evidence>
<protein>
    <submittedName>
        <fullName evidence="7">Nitrate reductase</fullName>
    </submittedName>
</protein>
<dbReference type="PANTHER" id="PTHR30618:SF0">
    <property type="entry name" value="PURINE-URACIL PERMEASE NCS1"/>
    <property type="match status" value="1"/>
</dbReference>
<evidence type="ECO:0000256" key="4">
    <source>
        <dbReference type="ARBA" id="ARBA00022989"/>
    </source>
</evidence>
<feature type="transmembrane region" description="Helical" evidence="6">
    <location>
        <begin position="330"/>
        <end position="349"/>
    </location>
</feature>
<evidence type="ECO:0000256" key="1">
    <source>
        <dbReference type="ARBA" id="ARBA00004141"/>
    </source>
</evidence>
<feature type="transmembrane region" description="Helical" evidence="6">
    <location>
        <begin position="26"/>
        <end position="45"/>
    </location>
</feature>
<feature type="transmembrane region" description="Helical" evidence="6">
    <location>
        <begin position="51"/>
        <end position="75"/>
    </location>
</feature>
<feature type="transmembrane region" description="Helical" evidence="6">
    <location>
        <begin position="355"/>
        <end position="379"/>
    </location>
</feature>
<evidence type="ECO:0000256" key="3">
    <source>
        <dbReference type="ARBA" id="ARBA00022692"/>
    </source>
</evidence>
<dbReference type="OrthoDB" id="9780088at2"/>
<proteinExistence type="inferred from homology"/>
<feature type="transmembrane region" description="Helical" evidence="6">
    <location>
        <begin position="399"/>
        <end position="420"/>
    </location>
</feature>
<reference evidence="7 8" key="1">
    <citation type="submission" date="2019-07" db="EMBL/GenBank/DDBJ databases">
        <authorList>
            <person name="Park Y.J."/>
            <person name="Jeong S.E."/>
            <person name="Jung H.S."/>
        </authorList>
    </citation>
    <scope>NUCLEOTIDE SEQUENCE [LARGE SCALE GENOMIC DNA]</scope>
    <source>
        <strain evidence="8">P16(2019)</strain>
    </source>
</reference>
<dbReference type="Pfam" id="PF02133">
    <property type="entry name" value="Transp_cyt_pur"/>
    <property type="match status" value="1"/>
</dbReference>
<dbReference type="RefSeq" id="WP_143847822.1">
    <property type="nucleotide sequence ID" value="NZ_VLXZ01000003.1"/>
</dbReference>
<comment type="similarity">
    <text evidence="2">Belongs to the purine-cytosine permease (2.A.39) family.</text>
</comment>
<keyword evidence="4 6" id="KW-1133">Transmembrane helix</keyword>
<evidence type="ECO:0000256" key="6">
    <source>
        <dbReference type="SAM" id="Phobius"/>
    </source>
</evidence>
<feature type="transmembrane region" description="Helical" evidence="6">
    <location>
        <begin position="251"/>
        <end position="276"/>
    </location>
</feature>
<evidence type="ECO:0000313" key="7">
    <source>
        <dbReference type="EMBL" id="TSB47322.1"/>
    </source>
</evidence>
<dbReference type="Proteomes" id="UP000318521">
    <property type="component" value="Unassembled WGS sequence"/>
</dbReference>
<feature type="transmembrane region" description="Helical" evidence="6">
    <location>
        <begin position="127"/>
        <end position="150"/>
    </location>
</feature>
<feature type="transmembrane region" description="Helical" evidence="6">
    <location>
        <begin position="201"/>
        <end position="225"/>
    </location>
</feature>
<dbReference type="Gene3D" id="1.10.4160.10">
    <property type="entry name" value="Hydantoin permease"/>
    <property type="match status" value="1"/>
</dbReference>
<organism evidence="7 8">
    <name type="scientific">Alkalicoccobacillus porphyridii</name>
    <dbReference type="NCBI Taxonomy" id="2597270"/>
    <lineage>
        <taxon>Bacteria</taxon>
        <taxon>Bacillati</taxon>
        <taxon>Bacillota</taxon>
        <taxon>Bacilli</taxon>
        <taxon>Bacillales</taxon>
        <taxon>Bacillaceae</taxon>
        <taxon>Alkalicoccobacillus</taxon>
    </lineage>
</organism>
<comment type="subcellular location">
    <subcellularLocation>
        <location evidence="1">Membrane</location>
        <topology evidence="1">Multi-pass membrane protein</topology>
    </subcellularLocation>
</comment>
<dbReference type="AlphaFoldDB" id="A0A554A0U9"/>
<evidence type="ECO:0000313" key="8">
    <source>
        <dbReference type="Proteomes" id="UP000318521"/>
    </source>
</evidence>
<feature type="transmembrane region" description="Helical" evidence="6">
    <location>
        <begin position="426"/>
        <end position="445"/>
    </location>
</feature>
<dbReference type="GO" id="GO:0015205">
    <property type="term" value="F:nucleobase transmembrane transporter activity"/>
    <property type="evidence" value="ECO:0007669"/>
    <property type="project" value="TreeGrafter"/>
</dbReference>
<dbReference type="EMBL" id="VLXZ01000003">
    <property type="protein sequence ID" value="TSB47322.1"/>
    <property type="molecule type" value="Genomic_DNA"/>
</dbReference>
<comment type="caution">
    <text evidence="7">The sequence shown here is derived from an EMBL/GenBank/DDBJ whole genome shotgun (WGS) entry which is preliminary data.</text>
</comment>
<dbReference type="GO" id="GO:0005886">
    <property type="term" value="C:plasma membrane"/>
    <property type="evidence" value="ECO:0007669"/>
    <property type="project" value="TreeGrafter"/>
</dbReference>
<evidence type="ECO:0000256" key="5">
    <source>
        <dbReference type="ARBA" id="ARBA00023136"/>
    </source>
</evidence>
<accession>A0A554A0U9</accession>
<dbReference type="InterPro" id="IPR001248">
    <property type="entry name" value="Pur-cyt_permease"/>
</dbReference>
<gene>
    <name evidence="7" type="ORF">FN960_06170</name>
</gene>
<keyword evidence="3 6" id="KW-0812">Transmembrane</keyword>
<keyword evidence="5 6" id="KW-0472">Membrane</keyword>